<gene>
    <name evidence="2" type="ORF">DXT99_08125</name>
</gene>
<dbReference type="Proteomes" id="UP000256708">
    <property type="component" value="Unassembled WGS sequence"/>
</dbReference>
<dbReference type="SUPFAM" id="SSF55781">
    <property type="entry name" value="GAF domain-like"/>
    <property type="match status" value="1"/>
</dbReference>
<sequence>MELKQSEAEQQELLLQLRETQRKLEERNTQLELINQVGNMLTSELELDKVVQNVTDIATQISKAKFGALFYKKYNEEGEEYTLYALSGARHEDFAHLPVIRHTPILDPTL</sequence>
<feature type="non-terminal residue" evidence="2">
    <location>
        <position position="110"/>
    </location>
</feature>
<feature type="coiled-coil region" evidence="1">
    <location>
        <begin position="3"/>
        <end position="37"/>
    </location>
</feature>
<dbReference type="Gene3D" id="3.30.450.40">
    <property type="match status" value="1"/>
</dbReference>
<accession>A0A3D8LET6</accession>
<evidence type="ECO:0000313" key="3">
    <source>
        <dbReference type="Proteomes" id="UP000256708"/>
    </source>
</evidence>
<keyword evidence="2" id="KW-0418">Kinase</keyword>
<keyword evidence="1" id="KW-0175">Coiled coil</keyword>
<dbReference type="EMBL" id="QRGR01000008">
    <property type="protein sequence ID" value="RDV15452.1"/>
    <property type="molecule type" value="Genomic_DNA"/>
</dbReference>
<proteinExistence type="predicted"/>
<comment type="caution">
    <text evidence="2">The sequence shown here is derived from an EMBL/GenBank/DDBJ whole genome shotgun (WGS) entry which is preliminary data.</text>
</comment>
<organism evidence="2 3">
    <name type="scientific">Pontibacter diazotrophicus</name>
    <dbReference type="NCBI Taxonomy" id="1400979"/>
    <lineage>
        <taxon>Bacteria</taxon>
        <taxon>Pseudomonadati</taxon>
        <taxon>Bacteroidota</taxon>
        <taxon>Cytophagia</taxon>
        <taxon>Cytophagales</taxon>
        <taxon>Hymenobacteraceae</taxon>
        <taxon>Pontibacter</taxon>
    </lineage>
</organism>
<dbReference type="GO" id="GO:0016301">
    <property type="term" value="F:kinase activity"/>
    <property type="evidence" value="ECO:0007669"/>
    <property type="project" value="UniProtKB-KW"/>
</dbReference>
<evidence type="ECO:0000256" key="1">
    <source>
        <dbReference type="SAM" id="Coils"/>
    </source>
</evidence>
<dbReference type="AlphaFoldDB" id="A0A3D8LET6"/>
<name>A0A3D8LET6_9BACT</name>
<reference evidence="3" key="1">
    <citation type="submission" date="2018-08" db="EMBL/GenBank/DDBJ databases">
        <authorList>
            <person name="Liu Z.-W."/>
            <person name="Du Z.-J."/>
        </authorList>
    </citation>
    <scope>NUCLEOTIDE SEQUENCE [LARGE SCALE GENOMIC DNA]</scope>
    <source>
        <strain evidence="3">H4X</strain>
    </source>
</reference>
<dbReference type="RefSeq" id="WP_220273365.1">
    <property type="nucleotide sequence ID" value="NZ_QRGR01000008.1"/>
</dbReference>
<dbReference type="InterPro" id="IPR029016">
    <property type="entry name" value="GAF-like_dom_sf"/>
</dbReference>
<keyword evidence="2" id="KW-0808">Transferase</keyword>
<keyword evidence="3" id="KW-1185">Reference proteome</keyword>
<evidence type="ECO:0000313" key="2">
    <source>
        <dbReference type="EMBL" id="RDV15452.1"/>
    </source>
</evidence>
<protein>
    <submittedName>
        <fullName evidence="2">Histidine kinase</fullName>
    </submittedName>
</protein>